<comment type="caution">
    <text evidence="1">The sequence shown here is derived from an EMBL/GenBank/DDBJ whole genome shotgun (WGS) entry which is preliminary data.</text>
</comment>
<reference evidence="1" key="1">
    <citation type="submission" date="2020-07" db="EMBL/GenBank/DDBJ databases">
        <title>Draft Genome Sequence of a Deep-Sea Yeast, Naganishia (Cryptococcus) liquefaciens strain N6.</title>
        <authorList>
            <person name="Han Y.W."/>
            <person name="Kajitani R."/>
            <person name="Morimoto H."/>
            <person name="Parhat M."/>
            <person name="Tsubouchi H."/>
            <person name="Bakenova O."/>
            <person name="Ogata M."/>
            <person name="Argunhan B."/>
            <person name="Aoki R."/>
            <person name="Kajiwara S."/>
            <person name="Itoh T."/>
            <person name="Iwasaki H."/>
        </authorList>
    </citation>
    <scope>NUCLEOTIDE SEQUENCE</scope>
    <source>
        <strain evidence="1">N6</strain>
    </source>
</reference>
<protein>
    <submittedName>
        <fullName evidence="1">Uncharacterized protein</fullName>
    </submittedName>
</protein>
<accession>A0A8H3YGR4</accession>
<gene>
    <name evidence="1" type="ORF">NliqN6_3879</name>
</gene>
<proteinExistence type="predicted"/>
<sequence length="163" mass="17888">MIAPLDWRRRAPASRVGAPIWISDTQTVSRTCQAAQRARQRSMRLKDVGHGRGGGATHLIQGVRRCRQFHAYVRAEKLNAAPFANTPSFNIGKSGVLDGRGQALKPVSDARLACHRSPPNLLANRASWTGEDLALEPISDAQFAPRPLLRRAPQSRKPKARGL</sequence>
<dbReference type="Proteomes" id="UP000620104">
    <property type="component" value="Unassembled WGS sequence"/>
</dbReference>
<keyword evidence="2" id="KW-1185">Reference proteome</keyword>
<name>A0A8H3YGR4_9TREE</name>
<organism evidence="1 2">
    <name type="scientific">Naganishia liquefaciens</name>
    <dbReference type="NCBI Taxonomy" id="104408"/>
    <lineage>
        <taxon>Eukaryota</taxon>
        <taxon>Fungi</taxon>
        <taxon>Dikarya</taxon>
        <taxon>Basidiomycota</taxon>
        <taxon>Agaricomycotina</taxon>
        <taxon>Tremellomycetes</taxon>
        <taxon>Filobasidiales</taxon>
        <taxon>Filobasidiaceae</taxon>
        <taxon>Naganishia</taxon>
    </lineage>
</organism>
<dbReference type="AlphaFoldDB" id="A0A8H3YGR4"/>
<evidence type="ECO:0000313" key="1">
    <source>
        <dbReference type="EMBL" id="GHJ87477.1"/>
    </source>
</evidence>
<dbReference type="EMBL" id="BLZA01000021">
    <property type="protein sequence ID" value="GHJ87477.1"/>
    <property type="molecule type" value="Genomic_DNA"/>
</dbReference>
<evidence type="ECO:0000313" key="2">
    <source>
        <dbReference type="Proteomes" id="UP000620104"/>
    </source>
</evidence>